<accession>A0A8M1HE89</accession>
<dbReference type="AlphaFoldDB" id="A0A8M1HE89"/>
<dbReference type="GeneID" id="114855585"/>
<gene>
    <name evidence="2" type="primary">LOC114855585</name>
</gene>
<keyword evidence="1" id="KW-1185">Reference proteome</keyword>
<name>A0A8M1HE89_BETSP</name>
<evidence type="ECO:0000313" key="1">
    <source>
        <dbReference type="Proteomes" id="UP000515150"/>
    </source>
</evidence>
<protein>
    <submittedName>
        <fullName evidence="2">Uncharacterized protein LOC114855585 isoform X1</fullName>
    </submittedName>
</protein>
<dbReference type="Proteomes" id="UP000515150">
    <property type="component" value="Chromosome 5"/>
</dbReference>
<dbReference type="OrthoDB" id="8903066at2759"/>
<sequence length="174" mass="19846">MQTGQKRKTWDSSRFRGEHMTVWPRGHPVMFPHAQTDHWSKMKTMVASYLATVPAALINDTVKESNEAAPNYTNSGCSLLPPLIKDAAVCIDVVPAHSISDHRPEFQPQNMPQYRNVFSERARRGFCYWLAEKKKPACEFVSTLCRSQMSVTLQVSPRCNFHTYMLLGGMRNIL</sequence>
<organism evidence="1 2">
    <name type="scientific">Betta splendens</name>
    <name type="common">Siamese fighting fish</name>
    <dbReference type="NCBI Taxonomy" id="158456"/>
    <lineage>
        <taxon>Eukaryota</taxon>
        <taxon>Metazoa</taxon>
        <taxon>Chordata</taxon>
        <taxon>Craniata</taxon>
        <taxon>Vertebrata</taxon>
        <taxon>Euteleostomi</taxon>
        <taxon>Actinopterygii</taxon>
        <taxon>Neopterygii</taxon>
        <taxon>Teleostei</taxon>
        <taxon>Neoteleostei</taxon>
        <taxon>Acanthomorphata</taxon>
        <taxon>Anabantaria</taxon>
        <taxon>Anabantiformes</taxon>
        <taxon>Anabantoidei</taxon>
        <taxon>Osphronemidae</taxon>
        <taxon>Betta</taxon>
    </lineage>
</organism>
<dbReference type="RefSeq" id="XP_040926765.1">
    <property type="nucleotide sequence ID" value="XM_041070831.2"/>
</dbReference>
<proteinExistence type="predicted"/>
<reference evidence="2" key="1">
    <citation type="submission" date="2025-08" db="UniProtKB">
        <authorList>
            <consortium name="RefSeq"/>
        </authorList>
    </citation>
    <scope>IDENTIFICATION</scope>
</reference>
<dbReference type="KEGG" id="bspl:114855585"/>
<evidence type="ECO:0000313" key="2">
    <source>
        <dbReference type="RefSeq" id="XP_040926765.1"/>
    </source>
</evidence>